<accession>A0A1H1LEC8</accession>
<evidence type="ECO:0000313" key="3">
    <source>
        <dbReference type="Proteomes" id="UP000182126"/>
    </source>
</evidence>
<name>A0A1H1LEC8_9MICO</name>
<protein>
    <recommendedName>
        <fullName evidence="4">DUF2188 domain-containing protein</fullName>
    </recommendedName>
</protein>
<dbReference type="eggNOG" id="ENOG50347BW">
    <property type="taxonomic scope" value="Bacteria"/>
</dbReference>
<feature type="region of interest" description="Disordered" evidence="1">
    <location>
        <begin position="55"/>
        <end position="75"/>
    </location>
</feature>
<dbReference type="AlphaFoldDB" id="A0A1H1LEC8"/>
<reference evidence="2 3" key="1">
    <citation type="submission" date="2016-10" db="EMBL/GenBank/DDBJ databases">
        <authorList>
            <person name="de Groot N.N."/>
        </authorList>
    </citation>
    <scope>NUCLEOTIDE SEQUENCE [LARGE SCALE GENOMIC DNA]</scope>
    <source>
        <strain evidence="2 3">DSM 15019</strain>
    </source>
</reference>
<evidence type="ECO:0000256" key="1">
    <source>
        <dbReference type="SAM" id="MobiDB-lite"/>
    </source>
</evidence>
<dbReference type="InterPro" id="IPR018691">
    <property type="entry name" value="DUF2188"/>
</dbReference>
<dbReference type="RefSeq" id="WP_060920996.1">
    <property type="nucleotide sequence ID" value="NZ_CBDRLI010000004.1"/>
</dbReference>
<evidence type="ECO:0008006" key="4">
    <source>
        <dbReference type="Google" id="ProtNLM"/>
    </source>
</evidence>
<organism evidence="2 3">
    <name type="scientific">Microbacterium paraoxydans</name>
    <dbReference type="NCBI Taxonomy" id="199592"/>
    <lineage>
        <taxon>Bacteria</taxon>
        <taxon>Bacillati</taxon>
        <taxon>Actinomycetota</taxon>
        <taxon>Actinomycetes</taxon>
        <taxon>Micrococcales</taxon>
        <taxon>Microbacteriaceae</taxon>
        <taxon>Microbacterium</taxon>
    </lineage>
</organism>
<dbReference type="Proteomes" id="UP000182126">
    <property type="component" value="Chromosome I"/>
</dbReference>
<proteinExistence type="predicted"/>
<dbReference type="Pfam" id="PF09954">
    <property type="entry name" value="DUF2188"/>
    <property type="match status" value="1"/>
</dbReference>
<sequence length="75" mass="8424">MPKGDVDTFHQEGGWFNRVQGEVNTFSGPHDTKDEAVAVGRETARARQVEHLIRREDGTIGERNSYGDDPRDVRG</sequence>
<gene>
    <name evidence="2" type="ORF">SAMN04489809_0107</name>
</gene>
<dbReference type="EMBL" id="LT629770">
    <property type="protein sequence ID" value="SDR72866.1"/>
    <property type="molecule type" value="Genomic_DNA"/>
</dbReference>
<evidence type="ECO:0000313" key="2">
    <source>
        <dbReference type="EMBL" id="SDR72866.1"/>
    </source>
</evidence>
<dbReference type="GeneID" id="36299990"/>